<gene>
    <name evidence="3" type="ORF">CVT25_000985</name>
</gene>
<dbReference type="PROSITE" id="PS50011">
    <property type="entry name" value="PROTEIN_KINASE_DOM"/>
    <property type="match status" value="1"/>
</dbReference>
<feature type="compositionally biased region" description="Polar residues" evidence="1">
    <location>
        <begin position="106"/>
        <end position="123"/>
    </location>
</feature>
<keyword evidence="4" id="KW-1185">Reference proteome</keyword>
<dbReference type="Pfam" id="PF07714">
    <property type="entry name" value="PK_Tyr_Ser-Thr"/>
    <property type="match status" value="1"/>
</dbReference>
<dbReference type="Gene3D" id="1.10.510.10">
    <property type="entry name" value="Transferase(Phosphotransferase) domain 1"/>
    <property type="match status" value="1"/>
</dbReference>
<dbReference type="GO" id="GO:0005524">
    <property type="term" value="F:ATP binding"/>
    <property type="evidence" value="ECO:0007669"/>
    <property type="project" value="InterPro"/>
</dbReference>
<dbReference type="InterPro" id="IPR011009">
    <property type="entry name" value="Kinase-like_dom_sf"/>
</dbReference>
<dbReference type="PANTHER" id="PTHR44329">
    <property type="entry name" value="SERINE/THREONINE-PROTEIN KINASE TNNI3K-RELATED"/>
    <property type="match status" value="1"/>
</dbReference>
<evidence type="ECO:0000313" key="3">
    <source>
        <dbReference type="EMBL" id="PPQ91942.1"/>
    </source>
</evidence>
<dbReference type="InterPro" id="IPR008266">
    <property type="entry name" value="Tyr_kinase_AS"/>
</dbReference>
<dbReference type="AlphaFoldDB" id="A0A409XMD2"/>
<dbReference type="InterPro" id="IPR051681">
    <property type="entry name" value="Ser/Thr_Kinases-Pseudokinases"/>
</dbReference>
<feature type="region of interest" description="Disordered" evidence="1">
    <location>
        <begin position="337"/>
        <end position="385"/>
    </location>
</feature>
<dbReference type="EMBL" id="NHYD01001201">
    <property type="protein sequence ID" value="PPQ91942.1"/>
    <property type="molecule type" value="Genomic_DNA"/>
</dbReference>
<dbReference type="SUPFAM" id="SSF56112">
    <property type="entry name" value="Protein kinase-like (PK-like)"/>
    <property type="match status" value="1"/>
</dbReference>
<proteinExistence type="predicted"/>
<feature type="domain" description="Protein kinase" evidence="2">
    <location>
        <begin position="558"/>
        <end position="851"/>
    </location>
</feature>
<dbReference type="OrthoDB" id="346907at2759"/>
<feature type="compositionally biased region" description="Low complexity" evidence="1">
    <location>
        <begin position="181"/>
        <end position="204"/>
    </location>
</feature>
<comment type="caution">
    <text evidence="3">The sequence shown here is derived from an EMBL/GenBank/DDBJ whole genome shotgun (WGS) entry which is preliminary data.</text>
</comment>
<reference evidence="3 4" key="1">
    <citation type="journal article" date="2018" name="Evol. Lett.">
        <title>Horizontal gene cluster transfer increased hallucinogenic mushroom diversity.</title>
        <authorList>
            <person name="Reynolds H.T."/>
            <person name="Vijayakumar V."/>
            <person name="Gluck-Thaler E."/>
            <person name="Korotkin H.B."/>
            <person name="Matheny P.B."/>
            <person name="Slot J.C."/>
        </authorList>
    </citation>
    <scope>NUCLEOTIDE SEQUENCE [LARGE SCALE GENOMIC DNA]</scope>
    <source>
        <strain evidence="3 4">2631</strain>
    </source>
</reference>
<evidence type="ECO:0000259" key="2">
    <source>
        <dbReference type="PROSITE" id="PS50011"/>
    </source>
</evidence>
<organism evidence="3 4">
    <name type="scientific">Psilocybe cyanescens</name>
    <dbReference type="NCBI Taxonomy" id="93625"/>
    <lineage>
        <taxon>Eukaryota</taxon>
        <taxon>Fungi</taxon>
        <taxon>Dikarya</taxon>
        <taxon>Basidiomycota</taxon>
        <taxon>Agaricomycotina</taxon>
        <taxon>Agaricomycetes</taxon>
        <taxon>Agaricomycetidae</taxon>
        <taxon>Agaricales</taxon>
        <taxon>Agaricineae</taxon>
        <taxon>Strophariaceae</taxon>
        <taxon>Psilocybe</taxon>
    </lineage>
</organism>
<dbReference type="InParanoid" id="A0A409XMD2"/>
<feature type="region of interest" description="Disordered" evidence="1">
    <location>
        <begin position="77"/>
        <end position="207"/>
    </location>
</feature>
<name>A0A409XMD2_PSICY</name>
<feature type="compositionally biased region" description="Polar residues" evidence="1">
    <location>
        <begin position="351"/>
        <end position="365"/>
    </location>
</feature>
<protein>
    <recommendedName>
        <fullName evidence="2">Protein kinase domain-containing protein</fullName>
    </recommendedName>
</protein>
<feature type="compositionally biased region" description="Polar residues" evidence="1">
    <location>
        <begin position="463"/>
        <end position="474"/>
    </location>
</feature>
<sequence>MSRRESRSSLGARQNDALFEFENFKKKFLLANKHITKLNATLSVRIEELNAQISLLHVENLRLRESEIALTAQLKRARGQKGTADPKTRTQNLAKHLIYPRETHNIRTTSIEPPTQPSPSAQRLTLDIRPSPTSPQLKSRISRPPNVPGIHEEDEPSGSSDEVEKQVTPSRTKSKSKPRLSASKPSPTPAIATTTANEAISASSKPRKTILRQNGLLSVNTKALSVPRSGSPAFGPKIRLEAGRAEEAEEFAAVHGELEVTITTVGDVLAKREKRKGKAKEEAETGILWKSSLDKKRLREEVDSTDILKPKVKDTTVPRTVLQPIDSNVYEQVDSNGKAFLRPGSPDGGSAPTSRGSTIPVTGSSELEGAQSMTGHLERRTRRSVNYAEPKLNTLTWVHYTIRKMRKPENIPKPKVKDTTVPRTILHTIVSNDSAGNVFIRPGSPDGSESSSCGSPSPDTTGCSEQEGTRSTTGNRERRRQKSVNYAELKQNITDSEDNITDAPKVRNKLLNSDSPLESDAPINGNPYALPLQESTASSFLESLSSVITEDLTGFIARDSEYPAHGGGYADVYIGTLSKEQKRTMVAIKIIRTHTYTPSNRWKIEKRLRREIRLWSCLRHPNVVPLLGTTLSFSSYTSMVCPWMNEGNLHHYLDDRRAELNLRRRLQIAPSQRSFSTNVFIDDLIKSLADVVEGLSYLHLQQVIHGDLTTGNILMDGGKAHLSDFGLSNVMAEVRNNSFLSSTVGGAPRWTAPELLHVGTDVNKVPTVTKECDIYSFGSVVLQVISGRIPYEDILSDIHVILQLINGGDPPRPAEPLLSDGFWDFIVLCWSRNPFMRPQIDQVREMLHMLRYSCSEETLAANVIDYDKSPEKDTVEDTE</sequence>
<evidence type="ECO:0000256" key="1">
    <source>
        <dbReference type="SAM" id="MobiDB-lite"/>
    </source>
</evidence>
<evidence type="ECO:0000313" key="4">
    <source>
        <dbReference type="Proteomes" id="UP000283269"/>
    </source>
</evidence>
<feature type="compositionally biased region" description="Low complexity" evidence="1">
    <location>
        <begin position="442"/>
        <end position="462"/>
    </location>
</feature>
<dbReference type="InterPro" id="IPR001245">
    <property type="entry name" value="Ser-Thr/Tyr_kinase_cat_dom"/>
</dbReference>
<dbReference type="STRING" id="93625.A0A409XMD2"/>
<dbReference type="GO" id="GO:0004674">
    <property type="term" value="F:protein serine/threonine kinase activity"/>
    <property type="evidence" value="ECO:0007669"/>
    <property type="project" value="TreeGrafter"/>
</dbReference>
<accession>A0A409XMD2</accession>
<feature type="region of interest" description="Disordered" evidence="1">
    <location>
        <begin position="435"/>
        <end position="501"/>
    </location>
</feature>
<dbReference type="Proteomes" id="UP000283269">
    <property type="component" value="Unassembled WGS sequence"/>
</dbReference>
<dbReference type="InterPro" id="IPR000719">
    <property type="entry name" value="Prot_kinase_dom"/>
</dbReference>
<dbReference type="PROSITE" id="PS00109">
    <property type="entry name" value="PROTEIN_KINASE_TYR"/>
    <property type="match status" value="1"/>
</dbReference>